<dbReference type="GO" id="GO:0005886">
    <property type="term" value="C:plasma membrane"/>
    <property type="evidence" value="ECO:0007669"/>
    <property type="project" value="UniProtKB-SubCell"/>
</dbReference>
<feature type="transmembrane region" description="Helical" evidence="9">
    <location>
        <begin position="194"/>
        <end position="212"/>
    </location>
</feature>
<dbReference type="Pfam" id="PF00860">
    <property type="entry name" value="Xan_ur_permease"/>
    <property type="match status" value="1"/>
</dbReference>
<feature type="transmembrane region" description="Helical" evidence="9">
    <location>
        <begin position="340"/>
        <end position="360"/>
    </location>
</feature>
<dbReference type="GO" id="GO:0005345">
    <property type="term" value="F:purine nucleobase transmembrane transporter activity"/>
    <property type="evidence" value="ECO:0007669"/>
    <property type="project" value="TreeGrafter"/>
</dbReference>
<comment type="similarity">
    <text evidence="2 8">Belongs to the nucleobase:cation symporter-2 (NCS2) (TC 2.A.40) family. Azg-like subfamily.</text>
</comment>
<dbReference type="InterPro" id="IPR026033">
    <property type="entry name" value="Azg-like_bact_archaea"/>
</dbReference>
<gene>
    <name evidence="10" type="primary">pbuO</name>
    <name evidence="10" type="ORF">BN1180_03720</name>
</gene>
<dbReference type="PANTHER" id="PTHR43337">
    <property type="entry name" value="XANTHINE/URACIL PERMEASE C887.17-RELATED"/>
    <property type="match status" value="1"/>
</dbReference>
<dbReference type="Proteomes" id="UP000182110">
    <property type="component" value="Unassembled WGS sequence"/>
</dbReference>
<comment type="caution">
    <text evidence="10">The sequence shown here is derived from an EMBL/GenBank/DDBJ whole genome shotgun (WGS) entry which is preliminary data.</text>
</comment>
<evidence type="ECO:0000256" key="4">
    <source>
        <dbReference type="ARBA" id="ARBA00022475"/>
    </source>
</evidence>
<feature type="transmembrane region" description="Helical" evidence="9">
    <location>
        <begin position="366"/>
        <end position="385"/>
    </location>
</feature>
<feature type="transmembrane region" description="Helical" evidence="9">
    <location>
        <begin position="435"/>
        <end position="454"/>
    </location>
</feature>
<evidence type="ECO:0000256" key="1">
    <source>
        <dbReference type="ARBA" id="ARBA00004651"/>
    </source>
</evidence>
<feature type="transmembrane region" description="Helical" evidence="9">
    <location>
        <begin position="46"/>
        <end position="66"/>
    </location>
</feature>
<accession>A0AAN2PJC4</accession>
<keyword evidence="6 8" id="KW-1133">Transmembrane helix</keyword>
<keyword evidence="5 8" id="KW-0812">Transmembrane</keyword>
<evidence type="ECO:0000256" key="5">
    <source>
        <dbReference type="ARBA" id="ARBA00022692"/>
    </source>
</evidence>
<comment type="subcellular location">
    <subcellularLocation>
        <location evidence="1 8">Cell membrane</location>
        <topology evidence="1 8">Multi-pass membrane protein</topology>
    </subcellularLocation>
</comment>
<sequence>MQYNIRTPCLFVQTVVGDSFRSGGLNMFMEKFFSLKENGTDVRTEVMAGVTTFLTMVYILIVNPALLSSIGIPFEQVFMATVISAVIGTLIMGLVAKYPIAIAPGMGLNAYFASVVGAQGLSYQTVFGTVFIAGLLFLLISVTSLRKMIIDAIPNSLKYGITSGIGLFIAFIGLKNAGIVVPNESTMVTLGDLHQPGTVLALAGLFITLIFMARNIKGAIFIGMIVTAIIGYFIGLLNFDGVLSVPPTPVFFDIDIAGVFTNSLYSIVFAFLLVTIFDTTGTLIGVTEQAGLTKDGKIPRAKKAFLGDAIATTVGSMFGTSPSTAYVESSTGVAAGGRTGLTATVVAILFAASIFFSPLISAISSVQAITAPVLIIVGCFMMEGLAKVNWKIFDEAFPAFAIILTMPLTSSISTGIAIGFITYPLMKVFSGKGKSVHPLIYIFGLIFLVQLIFFPTH</sequence>
<evidence type="ECO:0000256" key="7">
    <source>
        <dbReference type="ARBA" id="ARBA00023136"/>
    </source>
</evidence>
<organism evidence="10 11">
    <name type="scientific">Peribacillus simplex</name>
    <dbReference type="NCBI Taxonomy" id="1478"/>
    <lineage>
        <taxon>Bacteria</taxon>
        <taxon>Bacillati</taxon>
        <taxon>Bacillota</taxon>
        <taxon>Bacilli</taxon>
        <taxon>Bacillales</taxon>
        <taxon>Bacillaceae</taxon>
        <taxon>Peribacillus</taxon>
    </lineage>
</organism>
<dbReference type="PANTHER" id="PTHR43337:SF1">
    <property type="entry name" value="XANTHINE_URACIL PERMEASE C887.17-RELATED"/>
    <property type="match status" value="1"/>
</dbReference>
<evidence type="ECO:0000256" key="2">
    <source>
        <dbReference type="ARBA" id="ARBA00005697"/>
    </source>
</evidence>
<dbReference type="InterPro" id="IPR045018">
    <property type="entry name" value="Azg-like"/>
</dbReference>
<feature type="transmembrane region" description="Helical" evidence="9">
    <location>
        <begin position="78"/>
        <end position="101"/>
    </location>
</feature>
<feature type="transmembrane region" description="Helical" evidence="9">
    <location>
        <begin position="121"/>
        <end position="145"/>
    </location>
</feature>
<evidence type="ECO:0000313" key="11">
    <source>
        <dbReference type="Proteomes" id="UP000182110"/>
    </source>
</evidence>
<evidence type="ECO:0000256" key="6">
    <source>
        <dbReference type="ARBA" id="ARBA00022989"/>
    </source>
</evidence>
<feature type="transmembrane region" description="Helical" evidence="9">
    <location>
        <begin position="259"/>
        <end position="277"/>
    </location>
</feature>
<protein>
    <submittedName>
        <fullName evidence="10">Xanthine/uracil/vitamin C permease family protein</fullName>
    </submittedName>
</protein>
<dbReference type="AlphaFoldDB" id="A0AAN2PJC4"/>
<feature type="transmembrane region" description="Helical" evidence="9">
    <location>
        <begin position="157"/>
        <end position="174"/>
    </location>
</feature>
<keyword evidence="3 8" id="KW-0813">Transport</keyword>
<keyword evidence="7 8" id="KW-0472">Membrane</keyword>
<evidence type="ECO:0000256" key="9">
    <source>
        <dbReference type="SAM" id="Phobius"/>
    </source>
</evidence>
<feature type="transmembrane region" description="Helical" evidence="9">
    <location>
        <begin position="219"/>
        <end position="239"/>
    </location>
</feature>
<evidence type="ECO:0000256" key="3">
    <source>
        <dbReference type="ARBA" id="ARBA00022448"/>
    </source>
</evidence>
<keyword evidence="11" id="KW-1185">Reference proteome</keyword>
<evidence type="ECO:0000313" key="10">
    <source>
        <dbReference type="EMBL" id="CEG33543.1"/>
    </source>
</evidence>
<dbReference type="InterPro" id="IPR006043">
    <property type="entry name" value="NCS2"/>
</dbReference>
<proteinExistence type="inferred from homology"/>
<evidence type="ECO:0000256" key="8">
    <source>
        <dbReference type="PIRNR" id="PIRNR005353"/>
    </source>
</evidence>
<dbReference type="PIRSF" id="PIRSF005353">
    <property type="entry name" value="PbuG"/>
    <property type="match status" value="1"/>
</dbReference>
<keyword evidence="4 8" id="KW-1003">Cell membrane</keyword>
<reference evidence="10 11" key="1">
    <citation type="journal article" date="2014" name="Genome Announc.">
        <title>Genome Sequence of Bacillus simplex Strain P558, Isolated from a Human Fecal Sample.</title>
        <authorList>
            <person name="Croce O."/>
            <person name="Hugon P."/>
            <person name="Lagier J.C."/>
            <person name="Bibi F."/>
            <person name="Robert C."/>
            <person name="Azhar E.I."/>
            <person name="Raoult D."/>
            <person name="Fournier P.E."/>
        </authorList>
    </citation>
    <scope>NUCLEOTIDE SEQUENCE [LARGE SCALE GENOMIC DNA]</scope>
    <source>
        <strain evidence="10 11">P558</strain>
    </source>
</reference>
<dbReference type="EMBL" id="CCXW01000001">
    <property type="protein sequence ID" value="CEG33543.1"/>
    <property type="molecule type" value="Genomic_DNA"/>
</dbReference>
<feature type="transmembrane region" description="Helical" evidence="9">
    <location>
        <begin position="397"/>
        <end position="423"/>
    </location>
</feature>
<name>A0AAN2PJC4_9BACI</name>